<gene>
    <name evidence="3" type="ORF">HCZ30_08985</name>
</gene>
<comment type="similarity">
    <text evidence="1">Belongs to the aspartate/glutamate racemases family.</text>
</comment>
<organism evidence="3 4">
    <name type="scientific">Marivivens donghaensis</name>
    <dbReference type="NCBI Taxonomy" id="1699413"/>
    <lineage>
        <taxon>Bacteria</taxon>
        <taxon>Pseudomonadati</taxon>
        <taxon>Pseudomonadota</taxon>
        <taxon>Alphaproteobacteria</taxon>
        <taxon>Rhodobacterales</taxon>
        <taxon>Paracoccaceae</taxon>
        <taxon>Marivivens group</taxon>
        <taxon>Marivivens</taxon>
    </lineage>
</organism>
<dbReference type="Pfam" id="PF01177">
    <property type="entry name" value="Asp_Glu_race"/>
    <property type="match status" value="1"/>
</dbReference>
<dbReference type="Gene3D" id="3.40.50.1860">
    <property type="match status" value="2"/>
</dbReference>
<evidence type="ECO:0000256" key="2">
    <source>
        <dbReference type="ARBA" id="ARBA00023235"/>
    </source>
</evidence>
<dbReference type="SUPFAM" id="SSF53681">
    <property type="entry name" value="Aspartate/glutamate racemase"/>
    <property type="match status" value="2"/>
</dbReference>
<dbReference type="Proteomes" id="UP000709466">
    <property type="component" value="Unassembled WGS sequence"/>
</dbReference>
<dbReference type="PROSITE" id="PS00923">
    <property type="entry name" value="ASP_GLU_RACEMASE_1"/>
    <property type="match status" value="1"/>
</dbReference>
<comment type="caution">
    <text evidence="3">The sequence shown here is derived from an EMBL/GenBank/DDBJ whole genome shotgun (WGS) entry which is preliminary data.</text>
</comment>
<evidence type="ECO:0000256" key="1">
    <source>
        <dbReference type="ARBA" id="ARBA00007847"/>
    </source>
</evidence>
<dbReference type="InterPro" id="IPR015942">
    <property type="entry name" value="Asp/Glu/hydantoin_racemase"/>
</dbReference>
<sequence>MTALLGVFGGMGPAATVDFLDKLTKLIPAACDQDHLPVLTFSDPTLPDRSAAIEGRGESPELRLIAGIRLLEAAGAKAIAIPCNTAHYWHTVMTDASSVPVLSTIDATAEAVARNVAVTSRIGVLATEGTILARLYQRPLIEAGFIAEALTPSLRAQFCDAGLRKVKEGKIDEARHLLTHALQEFHRAGCRHVILGCTEASVVAGLETTACGVELIDSNLSLARKALRHLGREPIEFREISVDA</sequence>
<dbReference type="RefSeq" id="WP_167637953.1">
    <property type="nucleotide sequence ID" value="NZ_JAATOP010000005.1"/>
</dbReference>
<dbReference type="PANTHER" id="PTHR21198:SF7">
    <property type="entry name" value="ASPARTATE-GLUTAMATE RACEMASE FAMILY"/>
    <property type="match status" value="1"/>
</dbReference>
<protein>
    <submittedName>
        <fullName evidence="3">Aspartate/glutamate racemase family protein</fullName>
    </submittedName>
</protein>
<proteinExistence type="inferred from homology"/>
<dbReference type="InterPro" id="IPR001920">
    <property type="entry name" value="Asp/Glu_race"/>
</dbReference>
<dbReference type="PANTHER" id="PTHR21198">
    <property type="entry name" value="GLUTAMATE RACEMASE"/>
    <property type="match status" value="1"/>
</dbReference>
<reference evidence="3 4" key="1">
    <citation type="submission" date="2020-03" db="EMBL/GenBank/DDBJ databases">
        <title>Bacterial isolates of synthetic phycosphere.</title>
        <authorList>
            <person name="Fu H."/>
            <person name="Moran M.A."/>
        </authorList>
    </citation>
    <scope>NUCLEOTIDE SEQUENCE [LARGE SCALE GENOMIC DNA]</scope>
    <source>
        <strain evidence="3 4">HF1</strain>
    </source>
</reference>
<accession>A0ABX0VXP5</accession>
<keyword evidence="2" id="KW-0413">Isomerase</keyword>
<name>A0ABX0VXP5_9RHOB</name>
<dbReference type="InterPro" id="IPR018187">
    <property type="entry name" value="Asp/Glu_racemase_AS_1"/>
</dbReference>
<evidence type="ECO:0000313" key="4">
    <source>
        <dbReference type="Proteomes" id="UP000709466"/>
    </source>
</evidence>
<keyword evidence="4" id="KW-1185">Reference proteome</keyword>
<dbReference type="InterPro" id="IPR004380">
    <property type="entry name" value="Asp_race"/>
</dbReference>
<dbReference type="NCBIfam" id="TIGR00035">
    <property type="entry name" value="asp_race"/>
    <property type="match status" value="1"/>
</dbReference>
<evidence type="ECO:0000313" key="3">
    <source>
        <dbReference type="EMBL" id="NIY72570.1"/>
    </source>
</evidence>
<dbReference type="EMBL" id="JAATOP010000005">
    <property type="protein sequence ID" value="NIY72570.1"/>
    <property type="molecule type" value="Genomic_DNA"/>
</dbReference>